<organism evidence="5">
    <name type="scientific">Daucus carota subsp. sativus</name>
    <name type="common">Carrot</name>
    <dbReference type="NCBI Taxonomy" id="79200"/>
    <lineage>
        <taxon>Eukaryota</taxon>
        <taxon>Viridiplantae</taxon>
        <taxon>Streptophyta</taxon>
        <taxon>Embryophyta</taxon>
        <taxon>Tracheophyta</taxon>
        <taxon>Spermatophyta</taxon>
        <taxon>Magnoliopsida</taxon>
        <taxon>eudicotyledons</taxon>
        <taxon>Gunneridae</taxon>
        <taxon>Pentapetalae</taxon>
        <taxon>asterids</taxon>
        <taxon>campanulids</taxon>
        <taxon>Apiales</taxon>
        <taxon>Apiaceae</taxon>
        <taxon>Apioideae</taxon>
        <taxon>Scandiceae</taxon>
        <taxon>Daucinae</taxon>
        <taxon>Daucus</taxon>
        <taxon>Daucus sect. Daucus</taxon>
    </lineage>
</organism>
<dbReference type="OMA" id="ETRAGCS"/>
<feature type="chain" id="PRO_5012272189" description="Aminotransferase class V domain-containing protein" evidence="3">
    <location>
        <begin position="16"/>
        <end position="628"/>
    </location>
</feature>
<dbReference type="EMBL" id="CP093345">
    <property type="protein sequence ID" value="WOG92368.1"/>
    <property type="molecule type" value="Genomic_DNA"/>
</dbReference>
<keyword evidence="1" id="KW-0663">Pyridoxal phosphate</keyword>
<feature type="signal peptide" evidence="3">
    <location>
        <begin position="1"/>
        <end position="15"/>
    </location>
</feature>
<dbReference type="InterPro" id="IPR015424">
    <property type="entry name" value="PyrdxlP-dep_Trfase"/>
</dbReference>
<dbReference type="PANTHER" id="PTHR43586:SF8">
    <property type="entry name" value="CYSTEINE DESULFURASE 1, CHLOROPLASTIC"/>
    <property type="match status" value="1"/>
</dbReference>
<evidence type="ECO:0000259" key="4">
    <source>
        <dbReference type="Pfam" id="PF00266"/>
    </source>
</evidence>
<evidence type="ECO:0000313" key="5">
    <source>
        <dbReference type="EMBL" id="KZN01477.1"/>
    </source>
</evidence>
<reference evidence="5" key="1">
    <citation type="journal article" date="2016" name="Nat. Genet.">
        <title>A high-quality carrot genome assembly provides new insights into carotenoid accumulation and asterid genome evolution.</title>
        <authorList>
            <person name="Iorizzo M."/>
            <person name="Ellison S."/>
            <person name="Senalik D."/>
            <person name="Zeng P."/>
            <person name="Satapoomin P."/>
            <person name="Huang J."/>
            <person name="Bowman M."/>
            <person name="Iovene M."/>
            <person name="Sanseverino W."/>
            <person name="Cavagnaro P."/>
            <person name="Yildiz M."/>
            <person name="Macko-Podgorni A."/>
            <person name="Moranska E."/>
            <person name="Grzebelus E."/>
            <person name="Grzebelus D."/>
            <person name="Ashrafi H."/>
            <person name="Zheng Z."/>
            <person name="Cheng S."/>
            <person name="Spooner D."/>
            <person name="Van Deynze A."/>
            <person name="Simon P."/>
        </authorList>
    </citation>
    <scope>NUCLEOTIDE SEQUENCE [LARGE SCALE GENOMIC DNA]</scope>
    <source>
        <tissue evidence="5">Leaf</tissue>
    </source>
</reference>
<evidence type="ECO:0000256" key="2">
    <source>
        <dbReference type="SAM" id="MobiDB-lite"/>
    </source>
</evidence>
<dbReference type="InterPro" id="IPR015422">
    <property type="entry name" value="PyrdxlP-dep_Trfase_small"/>
</dbReference>
<proteinExistence type="predicted"/>
<dbReference type="Gramene" id="KZN01477">
    <property type="protein sequence ID" value="KZN01477"/>
    <property type="gene ID" value="DCAR_010258"/>
</dbReference>
<dbReference type="SUPFAM" id="SSF53383">
    <property type="entry name" value="PLP-dependent transferases"/>
    <property type="match status" value="1"/>
</dbReference>
<gene>
    <name evidence="5" type="ORF">DCAR_010258</name>
    <name evidence="6" type="ORF">DCAR_0311632</name>
</gene>
<dbReference type="Gene3D" id="3.40.640.10">
    <property type="entry name" value="Type I PLP-dependent aspartate aminotransferase-like (Major domain)"/>
    <property type="match status" value="1"/>
</dbReference>
<name>A0A161XXT9_DAUCS</name>
<feature type="compositionally biased region" description="Basic and acidic residues" evidence="2">
    <location>
        <begin position="434"/>
        <end position="447"/>
    </location>
</feature>
<dbReference type="PANTHER" id="PTHR43586">
    <property type="entry name" value="CYSTEINE DESULFURASE"/>
    <property type="match status" value="1"/>
</dbReference>
<sequence>MAFFRLIIILVIALAHPIANHQEKSLWSSSRKLVTEFKSFGSLENGLPETNSTEEKLSWLRSQVIGANVAFETPFGERLLTYADHTATGRSLRHIEDYILHNVLPFYGNSHTSDSYVGQQTTKMVDEASRYIKKCLGGGEDDALIFCGSGTTAAIKRLQEVMGISIPSIMRERVLAELESRERWVVFVGPCEHHSNILSWRQSLAQVVEIGLNKDGLLDTNDLVLQLQHYSSTKRPMLGSFSACSNVDGTYTDTRALAYLLHHYGAFACFDFAASGPYVEIKMRSGEMDGYDALFLSPHKFVGGPGSPGILMLNKALYRLKSSPPSTCGGGTVKFVNCFSETDTLYIQDIEEREDAGTPPIIQKIRAASAFWIKEYIGYKSISNQEQNYTKRALERLLRNPNISVLGNTNRSRQAIISFLVQTTTRPSSNELINPDKSKQNETDNKRSKPLHGRFVAKLLNDLFGVQARGGCACAAPYGHRLLNLNEPASSAIRSAIQKGKGGARPGWTRISFPYYMSNEEFEFLLEALEFTATYGQRFLPMYNFNWETGAWTLRKEVSSHQLPIKGICEPDMTKEEQISAVTKGVEISGVYASYLSTAKQIACLLEEFPSQRPVPDDIDTDILTFRV</sequence>
<dbReference type="InterPro" id="IPR000192">
    <property type="entry name" value="Aminotrans_V_dom"/>
</dbReference>
<dbReference type="Pfam" id="PF00266">
    <property type="entry name" value="Aminotran_5"/>
    <property type="match status" value="1"/>
</dbReference>
<dbReference type="Proteomes" id="UP000077755">
    <property type="component" value="Chromosome 3"/>
</dbReference>
<dbReference type="OrthoDB" id="420046at2759"/>
<dbReference type="KEGG" id="dcr:108214835"/>
<reference evidence="6" key="2">
    <citation type="submission" date="2022-03" db="EMBL/GenBank/DDBJ databases">
        <title>Draft title - Genomic analysis of global carrot germplasm unveils the trajectory of domestication and the origin of high carotenoid orange carrot.</title>
        <authorList>
            <person name="Iorizzo M."/>
            <person name="Ellison S."/>
            <person name="Senalik D."/>
            <person name="Macko-Podgorni A."/>
            <person name="Grzebelus D."/>
            <person name="Bostan H."/>
            <person name="Rolling W."/>
            <person name="Curaba J."/>
            <person name="Simon P."/>
        </authorList>
    </citation>
    <scope>NUCLEOTIDE SEQUENCE</scope>
    <source>
        <tissue evidence="6">Leaf</tissue>
    </source>
</reference>
<dbReference type="InterPro" id="IPR015421">
    <property type="entry name" value="PyrdxlP-dep_Trfase_major"/>
</dbReference>
<evidence type="ECO:0000313" key="6">
    <source>
        <dbReference type="EMBL" id="WOG92368.1"/>
    </source>
</evidence>
<keyword evidence="7" id="KW-1185">Reference proteome</keyword>
<feature type="domain" description="Aminotransferase class V" evidence="4">
    <location>
        <begin position="82"/>
        <end position="523"/>
    </location>
</feature>
<accession>A0A161XXT9</accession>
<feature type="region of interest" description="Disordered" evidence="2">
    <location>
        <begin position="428"/>
        <end position="448"/>
    </location>
</feature>
<protein>
    <recommendedName>
        <fullName evidence="4">Aminotransferase class V domain-containing protein</fullName>
    </recommendedName>
</protein>
<dbReference type="AlphaFoldDB" id="A0A161XXT9"/>
<dbReference type="EMBL" id="LNRQ01000003">
    <property type="protein sequence ID" value="KZN01477.1"/>
    <property type="molecule type" value="Genomic_DNA"/>
</dbReference>
<dbReference type="STRING" id="79200.A0A161XXT9"/>
<evidence type="ECO:0000256" key="1">
    <source>
        <dbReference type="ARBA" id="ARBA00022898"/>
    </source>
</evidence>
<dbReference type="Gene3D" id="3.90.1150.10">
    <property type="entry name" value="Aspartate Aminotransferase, domain 1"/>
    <property type="match status" value="1"/>
</dbReference>
<keyword evidence="3" id="KW-0732">Signal</keyword>
<evidence type="ECO:0000313" key="7">
    <source>
        <dbReference type="Proteomes" id="UP000077755"/>
    </source>
</evidence>
<evidence type="ECO:0000256" key="3">
    <source>
        <dbReference type="SAM" id="SignalP"/>
    </source>
</evidence>